<gene>
    <name evidence="7 8" type="primary">mltG</name>
    <name evidence="8" type="ORF">IAD12_07065</name>
</gene>
<dbReference type="GO" id="GO:0071555">
    <property type="term" value="P:cell wall organization"/>
    <property type="evidence" value="ECO:0007669"/>
    <property type="project" value="UniProtKB-KW"/>
</dbReference>
<evidence type="ECO:0000313" key="9">
    <source>
        <dbReference type="Proteomes" id="UP000824159"/>
    </source>
</evidence>
<dbReference type="GO" id="GO:0009252">
    <property type="term" value="P:peptidoglycan biosynthetic process"/>
    <property type="evidence" value="ECO:0007669"/>
    <property type="project" value="UniProtKB-UniRule"/>
</dbReference>
<dbReference type="AlphaFoldDB" id="A0A9D1HFG4"/>
<dbReference type="PANTHER" id="PTHR30518">
    <property type="entry name" value="ENDOLYTIC MUREIN TRANSGLYCOSYLASE"/>
    <property type="match status" value="1"/>
</dbReference>
<keyword evidence="3 7" id="KW-1133">Transmembrane helix</keyword>
<sequence>MSKISSILDSKLKIVLAIVCVLVAVSIVFALIYLRGLGAVDPDNDETVSVNIPSGSGASAIVEILDDEGLVKNRTCAKIHARIGGYDSLQANTYMFSRQMTLPEMMEAINTGDFNYVSKEQFTIIEGATVPQAAEAMAEVLPYTADEITAKWADKTYLGQLINKYWFLTDEILAEGIMYPLEGYLYPETYFVTDEEASIEDITETMLDQTDEILSERRDDIESMDMTVHQFLSLSSVVESESLFKKDRPKIAGVFINRLNADMPLQSDITVLYALQEKRVAVTNADLQVDSQYNTYKNTGLPIGPVCMASAGTMDDVLNYEKSDYYYFFAKEDGSVVYSETYEEHQKVVEENRWY</sequence>
<keyword evidence="5 7" id="KW-0456">Lyase</keyword>
<name>A0A9D1HFG4_9FIRM</name>
<dbReference type="InterPro" id="IPR003770">
    <property type="entry name" value="MLTG-like"/>
</dbReference>
<dbReference type="NCBIfam" id="TIGR00247">
    <property type="entry name" value="endolytic transglycosylase MltG"/>
    <property type="match status" value="1"/>
</dbReference>
<comment type="function">
    <text evidence="7">Functions as a peptidoglycan terminase that cleaves nascent peptidoglycan strands endolytically to terminate their elongation.</text>
</comment>
<comment type="caution">
    <text evidence="8">The sequence shown here is derived from an EMBL/GenBank/DDBJ whole genome shotgun (WGS) entry which is preliminary data.</text>
</comment>
<keyword evidence="4 7" id="KW-0472">Membrane</keyword>
<dbReference type="EC" id="4.2.2.29" evidence="7"/>
<comment type="similarity">
    <text evidence="7">Belongs to the transglycosylase MltG family.</text>
</comment>
<proteinExistence type="inferred from homology"/>
<organism evidence="8 9">
    <name type="scientific">Candidatus Allocopromorpha excrementavium</name>
    <dbReference type="NCBI Taxonomy" id="2840741"/>
    <lineage>
        <taxon>Bacteria</taxon>
        <taxon>Bacillati</taxon>
        <taxon>Bacillota</taxon>
        <taxon>Clostridia</taxon>
        <taxon>Eubacteriales</taxon>
        <taxon>Eubacteriaceae</taxon>
        <taxon>Eubacteriaceae incertae sedis</taxon>
        <taxon>Candidatus Allocopromorpha</taxon>
    </lineage>
</organism>
<dbReference type="GO" id="GO:0005886">
    <property type="term" value="C:plasma membrane"/>
    <property type="evidence" value="ECO:0007669"/>
    <property type="project" value="UniProtKB-SubCell"/>
</dbReference>
<keyword evidence="2 7" id="KW-0812">Transmembrane</keyword>
<dbReference type="EMBL" id="DVLX01000086">
    <property type="protein sequence ID" value="HIT99997.1"/>
    <property type="molecule type" value="Genomic_DNA"/>
</dbReference>
<dbReference type="Pfam" id="PF02618">
    <property type="entry name" value="YceG"/>
    <property type="match status" value="1"/>
</dbReference>
<dbReference type="Proteomes" id="UP000824159">
    <property type="component" value="Unassembled WGS sequence"/>
</dbReference>
<evidence type="ECO:0000256" key="5">
    <source>
        <dbReference type="ARBA" id="ARBA00023239"/>
    </source>
</evidence>
<evidence type="ECO:0000256" key="4">
    <source>
        <dbReference type="ARBA" id="ARBA00023136"/>
    </source>
</evidence>
<evidence type="ECO:0000313" key="8">
    <source>
        <dbReference type="EMBL" id="HIT99997.1"/>
    </source>
</evidence>
<dbReference type="Gene3D" id="3.30.1490.480">
    <property type="entry name" value="Endolytic murein transglycosylase"/>
    <property type="match status" value="1"/>
</dbReference>
<feature type="transmembrane region" description="Helical" evidence="7">
    <location>
        <begin position="12"/>
        <end position="34"/>
    </location>
</feature>
<evidence type="ECO:0000256" key="1">
    <source>
        <dbReference type="ARBA" id="ARBA00022475"/>
    </source>
</evidence>
<feature type="site" description="Important for catalytic activity" evidence="7">
    <location>
        <position position="241"/>
    </location>
</feature>
<dbReference type="Gene3D" id="3.30.160.60">
    <property type="entry name" value="Classic Zinc Finger"/>
    <property type="match status" value="1"/>
</dbReference>
<keyword evidence="6 7" id="KW-0961">Cell wall biogenesis/degradation</keyword>
<protein>
    <recommendedName>
        <fullName evidence="7">Endolytic murein transglycosylase</fullName>
        <ecNumber evidence="7">4.2.2.29</ecNumber>
    </recommendedName>
    <alternativeName>
        <fullName evidence="7">Peptidoglycan lytic transglycosylase</fullName>
    </alternativeName>
    <alternativeName>
        <fullName evidence="7">Peptidoglycan polymerization terminase</fullName>
    </alternativeName>
</protein>
<evidence type="ECO:0000256" key="3">
    <source>
        <dbReference type="ARBA" id="ARBA00022989"/>
    </source>
</evidence>
<dbReference type="PANTHER" id="PTHR30518:SF2">
    <property type="entry name" value="ENDOLYTIC MUREIN TRANSGLYCOSYLASE"/>
    <property type="match status" value="1"/>
</dbReference>
<evidence type="ECO:0000256" key="2">
    <source>
        <dbReference type="ARBA" id="ARBA00022692"/>
    </source>
</evidence>
<comment type="subcellular location">
    <subcellularLocation>
        <location evidence="7">Cell membrane</location>
        <topology evidence="7">Single-pass membrane protein</topology>
    </subcellularLocation>
</comment>
<reference evidence="8" key="2">
    <citation type="journal article" date="2021" name="PeerJ">
        <title>Extensive microbial diversity within the chicken gut microbiome revealed by metagenomics and culture.</title>
        <authorList>
            <person name="Gilroy R."/>
            <person name="Ravi A."/>
            <person name="Getino M."/>
            <person name="Pursley I."/>
            <person name="Horton D.L."/>
            <person name="Alikhan N.F."/>
            <person name="Baker D."/>
            <person name="Gharbi K."/>
            <person name="Hall N."/>
            <person name="Watson M."/>
            <person name="Adriaenssens E.M."/>
            <person name="Foster-Nyarko E."/>
            <person name="Jarju S."/>
            <person name="Secka A."/>
            <person name="Antonio M."/>
            <person name="Oren A."/>
            <person name="Chaudhuri R.R."/>
            <person name="La Ragione R."/>
            <person name="Hildebrand F."/>
            <person name="Pallen M.J."/>
        </authorList>
    </citation>
    <scope>NUCLEOTIDE SEQUENCE</scope>
    <source>
        <strain evidence="8">CHK176-22527</strain>
    </source>
</reference>
<reference evidence="8" key="1">
    <citation type="submission" date="2020-10" db="EMBL/GenBank/DDBJ databases">
        <authorList>
            <person name="Gilroy R."/>
        </authorList>
    </citation>
    <scope>NUCLEOTIDE SEQUENCE</scope>
    <source>
        <strain evidence="8">CHK176-22527</strain>
    </source>
</reference>
<accession>A0A9D1HFG4</accession>
<dbReference type="HAMAP" id="MF_02065">
    <property type="entry name" value="MltG"/>
    <property type="match status" value="1"/>
</dbReference>
<comment type="catalytic activity">
    <reaction evidence="7">
        <text>a peptidoglycan chain = a peptidoglycan chain with N-acetyl-1,6-anhydromuramyl-[peptide] at the reducing end + a peptidoglycan chain with N-acetylglucosamine at the non-reducing end.</text>
        <dbReference type="EC" id="4.2.2.29"/>
    </reaction>
</comment>
<keyword evidence="1 7" id="KW-1003">Cell membrane</keyword>
<dbReference type="GO" id="GO:0008932">
    <property type="term" value="F:lytic endotransglycosylase activity"/>
    <property type="evidence" value="ECO:0007669"/>
    <property type="project" value="UniProtKB-UniRule"/>
</dbReference>
<evidence type="ECO:0000256" key="6">
    <source>
        <dbReference type="ARBA" id="ARBA00023316"/>
    </source>
</evidence>
<evidence type="ECO:0000256" key="7">
    <source>
        <dbReference type="HAMAP-Rule" id="MF_02065"/>
    </source>
</evidence>